<organism evidence="3 4">
    <name type="scientific">Kockovaella imperatae</name>
    <dbReference type="NCBI Taxonomy" id="4999"/>
    <lineage>
        <taxon>Eukaryota</taxon>
        <taxon>Fungi</taxon>
        <taxon>Dikarya</taxon>
        <taxon>Basidiomycota</taxon>
        <taxon>Agaricomycotina</taxon>
        <taxon>Tremellomycetes</taxon>
        <taxon>Tremellales</taxon>
        <taxon>Cuniculitremaceae</taxon>
        <taxon>Kockovaella</taxon>
    </lineage>
</organism>
<dbReference type="GO" id="GO:0000785">
    <property type="term" value="C:chromatin"/>
    <property type="evidence" value="ECO:0007669"/>
    <property type="project" value="TreeGrafter"/>
</dbReference>
<proteinExistence type="predicted"/>
<feature type="compositionally biased region" description="Basic and acidic residues" evidence="2">
    <location>
        <begin position="546"/>
        <end position="559"/>
    </location>
</feature>
<feature type="compositionally biased region" description="Basic and acidic residues" evidence="2">
    <location>
        <begin position="1252"/>
        <end position="1261"/>
    </location>
</feature>
<dbReference type="OrthoDB" id="10255344at2759"/>
<feature type="coiled-coil region" evidence="1">
    <location>
        <begin position="1130"/>
        <end position="1185"/>
    </location>
</feature>
<feature type="compositionally biased region" description="Basic and acidic residues" evidence="2">
    <location>
        <begin position="120"/>
        <end position="147"/>
    </location>
</feature>
<evidence type="ECO:0000313" key="3">
    <source>
        <dbReference type="EMBL" id="ORX40644.1"/>
    </source>
</evidence>
<dbReference type="EMBL" id="NBSH01000001">
    <property type="protein sequence ID" value="ORX40644.1"/>
    <property type="molecule type" value="Genomic_DNA"/>
</dbReference>
<feature type="compositionally biased region" description="Basic and acidic residues" evidence="2">
    <location>
        <begin position="761"/>
        <end position="773"/>
    </location>
</feature>
<dbReference type="Proteomes" id="UP000193218">
    <property type="component" value="Unassembled WGS sequence"/>
</dbReference>
<comment type="caution">
    <text evidence="3">The sequence shown here is derived from an EMBL/GenBank/DDBJ whole genome shotgun (WGS) entry which is preliminary data.</text>
</comment>
<dbReference type="Gene3D" id="1.10.287.1490">
    <property type="match status" value="2"/>
</dbReference>
<dbReference type="GO" id="GO:0007076">
    <property type="term" value="P:mitotic chromosome condensation"/>
    <property type="evidence" value="ECO:0007669"/>
    <property type="project" value="TreeGrafter"/>
</dbReference>
<evidence type="ECO:0000313" key="4">
    <source>
        <dbReference type="Proteomes" id="UP000193218"/>
    </source>
</evidence>
<feature type="region of interest" description="Disordered" evidence="2">
    <location>
        <begin position="545"/>
        <end position="564"/>
    </location>
</feature>
<feature type="coiled-coil region" evidence="1">
    <location>
        <begin position="1022"/>
        <end position="1070"/>
    </location>
</feature>
<dbReference type="PANTHER" id="PTHR43941">
    <property type="entry name" value="STRUCTURAL MAINTENANCE OF CHROMOSOMES PROTEIN 2"/>
    <property type="match status" value="1"/>
</dbReference>
<feature type="coiled-coil region" evidence="1">
    <location>
        <begin position="914"/>
        <end position="997"/>
    </location>
</feature>
<feature type="region of interest" description="Disordered" evidence="2">
    <location>
        <begin position="108"/>
        <end position="192"/>
    </location>
</feature>
<accession>A0A1Y1USZ0</accession>
<keyword evidence="4" id="KW-1185">Reference proteome</keyword>
<dbReference type="SUPFAM" id="SSF57997">
    <property type="entry name" value="Tropomyosin"/>
    <property type="match status" value="1"/>
</dbReference>
<feature type="region of interest" description="Disordered" evidence="2">
    <location>
        <begin position="38"/>
        <end position="57"/>
    </location>
</feature>
<feature type="compositionally biased region" description="Basic and acidic residues" evidence="2">
    <location>
        <begin position="42"/>
        <end position="55"/>
    </location>
</feature>
<keyword evidence="1" id="KW-0175">Coiled coil</keyword>
<protein>
    <submittedName>
        <fullName evidence="3">Uncharacterized protein</fullName>
    </submittedName>
</protein>
<evidence type="ECO:0000256" key="2">
    <source>
        <dbReference type="SAM" id="MobiDB-lite"/>
    </source>
</evidence>
<name>A0A1Y1USZ0_9TREE</name>
<feature type="coiled-coil region" evidence="1">
    <location>
        <begin position="394"/>
        <end position="495"/>
    </location>
</feature>
<feature type="coiled-coil region" evidence="1">
    <location>
        <begin position="815"/>
        <end position="863"/>
    </location>
</feature>
<dbReference type="RefSeq" id="XP_021874323.1">
    <property type="nucleotide sequence ID" value="XM_022018973.1"/>
</dbReference>
<gene>
    <name evidence="3" type="ORF">BD324DRAFT_678089</name>
</gene>
<dbReference type="Gene3D" id="1.20.5.340">
    <property type="match status" value="1"/>
</dbReference>
<dbReference type="GO" id="GO:0003682">
    <property type="term" value="F:chromatin binding"/>
    <property type="evidence" value="ECO:0007669"/>
    <property type="project" value="TreeGrafter"/>
</dbReference>
<feature type="region of interest" description="Disordered" evidence="2">
    <location>
        <begin position="740"/>
        <end position="785"/>
    </location>
</feature>
<sequence>MAFIGSAGIEAQLNTLKRQLASKDSELTSIRNELGKSQAELTEAKRGRSDAESKLESLSVRAHQAESSLAAKVSELSNNRLQYDNLQSTLKVTNEKLSQSHKENERLQYELDVASQGSARGKDSDSGRMKELEQKIKARDEEIERLRSQPAMPESTFGGLKKSSTTFFPPQSPPGRSKGRRRSASFSADPRVSNLETEISKLHSSHGLEMDKVSAQLEIARKELDKITNAKLALEKSSQKELDRLRSDLEDANYELDGWRVNGQAPTRAEDPKHVAKMKEMEAAAERMREQLASADVEISRLTKKVEELEGRIAAPSSPDGMSVRQYQREIKTLNSRIQSLEEELKAQDEEILKLKIAVPLPGSPQVGDSENPSLSDSRLAELDEITREHELVVFGLQEEIKSTKKEITRLEELVDKLETRSAEAEDALENLTKNTAKASDDHSRELLESQGRCEALQTELEDAKHELQVTSAHADEMQEQYESCAKSKLDLEQTLADLRETVANRSTESQAQDRVAEIFDHKEKIQMLTDRLRDSEKALGTARSRIADLETSRPRDHAPGSSREILLLQDKVGRLRTERDELRLNLSFVQHEHRFARDAVEASKATAVAELKSTRADLQERLDAISGLERQHAAAKEALDSVTSRLDGVTGSYAAASAEKDELAAKVTSLESNLGEASSFRDALLARVEELDKQLSERLEEAQVQHLINEVALAQHKASKAEMEVYSLRKANKEYEERVDSLQGQLEATREVSSDQPTSRADRPPSRSERPASRSSMGGHVRRISGVYTGETIESLRAERADLQSRVLSRNMRIEAMKNEMRQIKANLQLAEEAAEEVGTEKLEVEQELEALRAATAAAEQDSQSAIRGLVITLAMHRQFVSAAQNAWSDQRKKLEEGSAAIERISIDATTALRSATDEIDTLSKQIFEARAEIQRLSEDMKARTEVAESNAAAMEALKSVMAEKDLELEKKTADAAAVEQNLAILRASLEAATERESQSNDLQSQLDARTEELLRLTTQLAEVRQARDSVCQELQVLQEQHASMRTELESTNTKVQALEASAASDQQEVSRLHALVLDLEKQVVEGSSALESAGHEHAKALEERDTQLAVLRERAQAATGTPVDSEQVAELNERITELETALTLKVQEVDEADDRVREAFKAKTKLEKKVAKLQRHLAAATTADDETAANTAANKIIPVELVEPVTATPRTKAALPVERAPLRNVNIFDTSQTRQTCDEVTTSPGSGLKRQREMDEGEKKVPAECIVLHNSSPPRAGVRKDRVRASFGQRLRGVRGPSD</sequence>
<dbReference type="GO" id="GO:0000796">
    <property type="term" value="C:condensin complex"/>
    <property type="evidence" value="ECO:0007669"/>
    <property type="project" value="TreeGrafter"/>
</dbReference>
<feature type="region of interest" description="Disordered" evidence="2">
    <location>
        <begin position="1239"/>
        <end position="1261"/>
    </location>
</feature>
<dbReference type="PANTHER" id="PTHR43941:SF1">
    <property type="entry name" value="STRUCTURAL MAINTENANCE OF CHROMOSOMES PROTEIN 2"/>
    <property type="match status" value="1"/>
</dbReference>
<dbReference type="InParanoid" id="A0A1Y1USZ0"/>
<dbReference type="STRING" id="4999.A0A1Y1USZ0"/>
<reference evidence="3 4" key="1">
    <citation type="submission" date="2017-03" db="EMBL/GenBank/DDBJ databases">
        <title>Widespread Adenine N6-methylation of Active Genes in Fungi.</title>
        <authorList>
            <consortium name="DOE Joint Genome Institute"/>
            <person name="Mondo S.J."/>
            <person name="Dannebaum R.O."/>
            <person name="Kuo R.C."/>
            <person name="Louie K.B."/>
            <person name="Bewick A.J."/>
            <person name="Labutti K."/>
            <person name="Haridas S."/>
            <person name="Kuo A."/>
            <person name="Salamov A."/>
            <person name="Ahrendt S.R."/>
            <person name="Lau R."/>
            <person name="Bowen B.P."/>
            <person name="Lipzen A."/>
            <person name="Sullivan W."/>
            <person name="Andreopoulos W.B."/>
            <person name="Clum A."/>
            <person name="Lindquist E."/>
            <person name="Daum C."/>
            <person name="Northen T.R."/>
            <person name="Ramamoorthy G."/>
            <person name="Schmitz R.J."/>
            <person name="Gryganskyi A."/>
            <person name="Culley D."/>
            <person name="Magnuson J."/>
            <person name="James T.Y."/>
            <person name="O'Malley M.A."/>
            <person name="Stajich J.E."/>
            <person name="Spatafora J.W."/>
            <person name="Visel A."/>
            <person name="Grigoriev I.V."/>
        </authorList>
    </citation>
    <scope>NUCLEOTIDE SEQUENCE [LARGE SCALE GENOMIC DNA]</scope>
    <source>
        <strain evidence="3 4">NRRL Y-17943</strain>
    </source>
</reference>
<feature type="coiled-coil region" evidence="1">
    <location>
        <begin position="210"/>
        <end position="358"/>
    </location>
</feature>
<evidence type="ECO:0000256" key="1">
    <source>
        <dbReference type="SAM" id="Coils"/>
    </source>
</evidence>
<dbReference type="GeneID" id="33560782"/>
<dbReference type="GO" id="GO:0000793">
    <property type="term" value="C:condensed chromosome"/>
    <property type="evidence" value="ECO:0007669"/>
    <property type="project" value="TreeGrafter"/>
</dbReference>